<dbReference type="AlphaFoldDB" id="A0AAP7N7P2"/>
<dbReference type="EMBL" id="MOEA01000003">
    <property type="protein sequence ID" value="OIK20322.1"/>
    <property type="molecule type" value="Genomic_DNA"/>
</dbReference>
<evidence type="ECO:0008006" key="3">
    <source>
        <dbReference type="Google" id="ProtNLM"/>
    </source>
</evidence>
<name>A0AAP7N7P2_BACAM</name>
<dbReference type="Proteomes" id="UP000180036">
    <property type="component" value="Unassembled WGS sequence"/>
</dbReference>
<proteinExistence type="predicted"/>
<comment type="caution">
    <text evidence="1">The sequence shown here is derived from an EMBL/GenBank/DDBJ whole genome shotgun (WGS) entry which is preliminary data.</text>
</comment>
<sequence length="140" mass="15576">MHVLFYDENKKYIGEADIEGKELPPNSTKAQIKPGMYDPEFDEIKGEWVEAATREYIDQTKGIPEPNPLMEQISAISKQLSAEELARKQAEEGQQALGMQLTNEIIVRKQAEAVNISMGKQLAALKLKVLELEGGVTSES</sequence>
<dbReference type="RefSeq" id="WP_071347918.1">
    <property type="nucleotide sequence ID" value="NZ_MOEA01000003.1"/>
</dbReference>
<organism evidence="1 2">
    <name type="scientific">Bacillus amyloliquefaciens</name>
    <name type="common">Bacillus velezensis</name>
    <dbReference type="NCBI Taxonomy" id="1390"/>
    <lineage>
        <taxon>Bacteria</taxon>
        <taxon>Bacillati</taxon>
        <taxon>Bacillota</taxon>
        <taxon>Bacilli</taxon>
        <taxon>Bacillales</taxon>
        <taxon>Bacillaceae</taxon>
        <taxon>Bacillus</taxon>
        <taxon>Bacillus amyloliquefaciens group</taxon>
    </lineage>
</organism>
<reference evidence="1 2" key="1">
    <citation type="submission" date="2016-10" db="EMBL/GenBank/DDBJ databases">
        <authorList>
            <person name="Marach S."/>
            <person name="Prathuangwong S."/>
            <person name="Takikawa Y."/>
            <person name="Dohra H."/>
        </authorList>
    </citation>
    <scope>NUCLEOTIDE SEQUENCE [LARGE SCALE GENOMIC DNA]</scope>
    <source>
        <strain evidence="1 2">K2</strain>
    </source>
</reference>
<protein>
    <recommendedName>
        <fullName evidence="3">Bacteriophage SP-beta YorD domain-containing protein</fullName>
    </recommendedName>
</protein>
<evidence type="ECO:0000313" key="2">
    <source>
        <dbReference type="Proteomes" id="UP000180036"/>
    </source>
</evidence>
<gene>
    <name evidence="1" type="ORF">BKP66_11860</name>
</gene>
<accession>A0AAP7N7P2</accession>
<evidence type="ECO:0000313" key="1">
    <source>
        <dbReference type="EMBL" id="OIK20322.1"/>
    </source>
</evidence>